<dbReference type="GO" id="GO:0016491">
    <property type="term" value="F:oxidoreductase activity"/>
    <property type="evidence" value="ECO:0007669"/>
    <property type="project" value="UniProtKB-KW"/>
</dbReference>
<dbReference type="Pfam" id="PF00106">
    <property type="entry name" value="adh_short"/>
    <property type="match status" value="1"/>
</dbReference>
<proteinExistence type="inferred from homology"/>
<comment type="similarity">
    <text evidence="1 3">Belongs to the short-chain dehydrogenases/reductases (SDR) family.</text>
</comment>
<dbReference type="AlphaFoldDB" id="A0A165QMN8"/>
<dbReference type="SUPFAM" id="SSF51735">
    <property type="entry name" value="NAD(P)-binding Rossmann-fold domains"/>
    <property type="match status" value="1"/>
</dbReference>
<gene>
    <name evidence="4" type="ORF">EXIGLDRAFT_635132</name>
</gene>
<dbReference type="PRINTS" id="PR00080">
    <property type="entry name" value="SDRFAMILY"/>
</dbReference>
<dbReference type="InterPro" id="IPR036291">
    <property type="entry name" value="NAD(P)-bd_dom_sf"/>
</dbReference>
<evidence type="ECO:0000313" key="4">
    <source>
        <dbReference type="EMBL" id="KZW03825.1"/>
    </source>
</evidence>
<reference evidence="4 5" key="1">
    <citation type="journal article" date="2016" name="Mol. Biol. Evol.">
        <title>Comparative Genomics of Early-Diverging Mushroom-Forming Fungi Provides Insights into the Origins of Lignocellulose Decay Capabilities.</title>
        <authorList>
            <person name="Nagy L.G."/>
            <person name="Riley R."/>
            <person name="Tritt A."/>
            <person name="Adam C."/>
            <person name="Daum C."/>
            <person name="Floudas D."/>
            <person name="Sun H."/>
            <person name="Yadav J.S."/>
            <person name="Pangilinan J."/>
            <person name="Larsson K.H."/>
            <person name="Matsuura K."/>
            <person name="Barry K."/>
            <person name="Labutti K."/>
            <person name="Kuo R."/>
            <person name="Ohm R.A."/>
            <person name="Bhattacharya S.S."/>
            <person name="Shirouzu T."/>
            <person name="Yoshinaga Y."/>
            <person name="Martin F.M."/>
            <person name="Grigoriev I.V."/>
            <person name="Hibbett D.S."/>
        </authorList>
    </citation>
    <scope>NUCLEOTIDE SEQUENCE [LARGE SCALE GENOMIC DNA]</scope>
    <source>
        <strain evidence="4 5">HHB12029</strain>
    </source>
</reference>
<evidence type="ECO:0000256" key="1">
    <source>
        <dbReference type="ARBA" id="ARBA00006484"/>
    </source>
</evidence>
<dbReference type="OrthoDB" id="191139at2759"/>
<dbReference type="Gene3D" id="3.40.50.720">
    <property type="entry name" value="NAD(P)-binding Rossmann-like Domain"/>
    <property type="match status" value="1"/>
</dbReference>
<dbReference type="PANTHER" id="PTHR24320">
    <property type="entry name" value="RETINOL DEHYDROGENASE"/>
    <property type="match status" value="1"/>
</dbReference>
<dbReference type="InParanoid" id="A0A165QMN8"/>
<dbReference type="STRING" id="1314781.A0A165QMN8"/>
<dbReference type="EMBL" id="KV425882">
    <property type="protein sequence ID" value="KZW03825.1"/>
    <property type="molecule type" value="Genomic_DNA"/>
</dbReference>
<evidence type="ECO:0000256" key="2">
    <source>
        <dbReference type="ARBA" id="ARBA00023002"/>
    </source>
</evidence>
<name>A0A165QMN8_EXIGL</name>
<keyword evidence="5" id="KW-1185">Reference proteome</keyword>
<dbReference type="InterPro" id="IPR002347">
    <property type="entry name" value="SDR_fam"/>
</dbReference>
<organism evidence="4 5">
    <name type="scientific">Exidia glandulosa HHB12029</name>
    <dbReference type="NCBI Taxonomy" id="1314781"/>
    <lineage>
        <taxon>Eukaryota</taxon>
        <taxon>Fungi</taxon>
        <taxon>Dikarya</taxon>
        <taxon>Basidiomycota</taxon>
        <taxon>Agaricomycotina</taxon>
        <taxon>Agaricomycetes</taxon>
        <taxon>Auriculariales</taxon>
        <taxon>Exidiaceae</taxon>
        <taxon>Exidia</taxon>
    </lineage>
</organism>
<protein>
    <submittedName>
        <fullName evidence="4">NAD(P)-binding protein</fullName>
    </submittedName>
</protein>
<evidence type="ECO:0000313" key="5">
    <source>
        <dbReference type="Proteomes" id="UP000077266"/>
    </source>
</evidence>
<sequence length="315" mass="34315">MTSFPNWGHETDGDEVVKSYSQQVAGRIFAVTGPTPNGLGEGTVLALAKGLPAALLLIGRTPAKYAPVVQAVRAIDPSIDVRTYEIDLSSFSSIRAGASRVLADFPKVDVLINNAATNIRTYRRTVDGIEEIFATNYVGPFLLTNLLMPALLRSEAPRVVNLTSLVHREGTGDFSDCNFEKSEYKWWAAYAQSKLGNLLFTRRLATVLGHRGLVSLSVHPGTLWNTNALTLVPAEELQQLKILVTNEWQCKEKTLGQGVATTCVAALDPKLGECNGAYMEDCQVAEPHCPAAKSVDGPEELWNLSEEFVGETFVY</sequence>
<dbReference type="PANTHER" id="PTHR24320:SF283">
    <property type="entry name" value="RETINOL DEHYDROGENASE 11"/>
    <property type="match status" value="1"/>
</dbReference>
<dbReference type="Proteomes" id="UP000077266">
    <property type="component" value="Unassembled WGS sequence"/>
</dbReference>
<evidence type="ECO:0000256" key="3">
    <source>
        <dbReference type="RuleBase" id="RU000363"/>
    </source>
</evidence>
<accession>A0A165QMN8</accession>
<keyword evidence="2" id="KW-0560">Oxidoreductase</keyword>